<sequence>MSSPSTTPVSSTAASIDSVPVSPETKEPWLPDQAELGSSQPPWYEEKSSNLRRATRSLPVRDWAYVPSWSGFCVEELREFASAELGFCAELVGLICLRRRATRSLPVRDWAYVPSWSGLYVCVGELREVCQCGTGLMCLARVVARGA</sequence>
<reference evidence="2 3" key="1">
    <citation type="journal article" date="2015" name="Proc. Natl. Acad. Sci. U.S.A.">
        <title>The resurrection genome of Boea hygrometrica: A blueprint for survival of dehydration.</title>
        <authorList>
            <person name="Xiao L."/>
            <person name="Yang G."/>
            <person name="Zhang L."/>
            <person name="Yang X."/>
            <person name="Zhao S."/>
            <person name="Ji Z."/>
            <person name="Zhou Q."/>
            <person name="Hu M."/>
            <person name="Wang Y."/>
            <person name="Chen M."/>
            <person name="Xu Y."/>
            <person name="Jin H."/>
            <person name="Xiao X."/>
            <person name="Hu G."/>
            <person name="Bao F."/>
            <person name="Hu Y."/>
            <person name="Wan P."/>
            <person name="Li L."/>
            <person name="Deng X."/>
            <person name="Kuang T."/>
            <person name="Xiang C."/>
            <person name="Zhu J.K."/>
            <person name="Oliver M.J."/>
            <person name="He Y."/>
        </authorList>
    </citation>
    <scope>NUCLEOTIDE SEQUENCE [LARGE SCALE GENOMIC DNA]</scope>
    <source>
        <strain evidence="3">cv. XS01</strain>
    </source>
</reference>
<keyword evidence="3" id="KW-1185">Reference proteome</keyword>
<feature type="region of interest" description="Disordered" evidence="1">
    <location>
        <begin position="1"/>
        <end position="46"/>
    </location>
</feature>
<dbReference type="EMBL" id="KQ992325">
    <property type="protein sequence ID" value="KZV50851.1"/>
    <property type="molecule type" value="Genomic_DNA"/>
</dbReference>
<dbReference type="AlphaFoldDB" id="A0A2Z7CUV1"/>
<proteinExistence type="predicted"/>
<evidence type="ECO:0000313" key="3">
    <source>
        <dbReference type="Proteomes" id="UP000250235"/>
    </source>
</evidence>
<name>A0A2Z7CUV1_9LAMI</name>
<protein>
    <submittedName>
        <fullName evidence="2">Uncharacterized protein</fullName>
    </submittedName>
</protein>
<dbReference type="Proteomes" id="UP000250235">
    <property type="component" value="Unassembled WGS sequence"/>
</dbReference>
<evidence type="ECO:0000256" key="1">
    <source>
        <dbReference type="SAM" id="MobiDB-lite"/>
    </source>
</evidence>
<gene>
    <name evidence="2" type="ORF">F511_27617</name>
</gene>
<accession>A0A2Z7CUV1</accession>
<organism evidence="2 3">
    <name type="scientific">Dorcoceras hygrometricum</name>
    <dbReference type="NCBI Taxonomy" id="472368"/>
    <lineage>
        <taxon>Eukaryota</taxon>
        <taxon>Viridiplantae</taxon>
        <taxon>Streptophyta</taxon>
        <taxon>Embryophyta</taxon>
        <taxon>Tracheophyta</taxon>
        <taxon>Spermatophyta</taxon>
        <taxon>Magnoliopsida</taxon>
        <taxon>eudicotyledons</taxon>
        <taxon>Gunneridae</taxon>
        <taxon>Pentapetalae</taxon>
        <taxon>asterids</taxon>
        <taxon>lamiids</taxon>
        <taxon>Lamiales</taxon>
        <taxon>Gesneriaceae</taxon>
        <taxon>Didymocarpoideae</taxon>
        <taxon>Trichosporeae</taxon>
        <taxon>Loxocarpinae</taxon>
        <taxon>Dorcoceras</taxon>
    </lineage>
</organism>
<feature type="compositionally biased region" description="Low complexity" evidence="1">
    <location>
        <begin position="1"/>
        <end position="15"/>
    </location>
</feature>
<evidence type="ECO:0000313" key="2">
    <source>
        <dbReference type="EMBL" id="KZV50851.1"/>
    </source>
</evidence>